<dbReference type="SUPFAM" id="SSF81321">
    <property type="entry name" value="Family A G protein-coupled receptor-like"/>
    <property type="match status" value="1"/>
</dbReference>
<dbReference type="InterPro" id="IPR050569">
    <property type="entry name" value="TAAR"/>
</dbReference>
<evidence type="ECO:0000256" key="10">
    <source>
        <dbReference type="SAM" id="Phobius"/>
    </source>
</evidence>
<evidence type="ECO:0000256" key="9">
    <source>
        <dbReference type="RuleBase" id="RU000688"/>
    </source>
</evidence>
<dbReference type="PROSITE" id="PS00237">
    <property type="entry name" value="G_PROTEIN_RECEP_F1_1"/>
    <property type="match status" value="1"/>
</dbReference>
<dbReference type="Pfam" id="PF00001">
    <property type="entry name" value="7tm_1"/>
    <property type="match status" value="1"/>
</dbReference>
<feature type="transmembrane region" description="Helical" evidence="10">
    <location>
        <begin position="15"/>
        <end position="41"/>
    </location>
</feature>
<dbReference type="PRINTS" id="PR00237">
    <property type="entry name" value="GPCRRHODOPSN"/>
</dbReference>
<evidence type="ECO:0000256" key="2">
    <source>
        <dbReference type="ARBA" id="ARBA00022475"/>
    </source>
</evidence>
<evidence type="ECO:0000313" key="12">
    <source>
        <dbReference type="EMBL" id="PVD38556.1"/>
    </source>
</evidence>
<evidence type="ECO:0000256" key="3">
    <source>
        <dbReference type="ARBA" id="ARBA00022692"/>
    </source>
</evidence>
<dbReference type="EMBL" id="PZQS01000001">
    <property type="protein sequence ID" value="PVD38556.1"/>
    <property type="molecule type" value="Genomic_DNA"/>
</dbReference>
<dbReference type="STRING" id="400727.A0A2T7PYP9"/>
<keyword evidence="3 9" id="KW-0812">Transmembrane</keyword>
<evidence type="ECO:0000256" key="5">
    <source>
        <dbReference type="ARBA" id="ARBA00023040"/>
    </source>
</evidence>
<proteinExistence type="inferred from homology"/>
<evidence type="ECO:0000256" key="1">
    <source>
        <dbReference type="ARBA" id="ARBA00004651"/>
    </source>
</evidence>
<feature type="transmembrane region" description="Helical" evidence="10">
    <location>
        <begin position="273"/>
        <end position="292"/>
    </location>
</feature>
<keyword evidence="7 9" id="KW-0675">Receptor</keyword>
<name>A0A2T7PYP9_POMCA</name>
<dbReference type="Proteomes" id="UP000245119">
    <property type="component" value="Linkage Group LG1"/>
</dbReference>
<protein>
    <recommendedName>
        <fullName evidence="11">G-protein coupled receptors family 1 profile domain-containing protein</fullName>
    </recommendedName>
</protein>
<dbReference type="AlphaFoldDB" id="A0A2T7PYP9"/>
<comment type="similarity">
    <text evidence="9">Belongs to the G-protein coupled receptor 1 family.</text>
</comment>
<dbReference type="GO" id="GO:0004930">
    <property type="term" value="F:G protein-coupled receptor activity"/>
    <property type="evidence" value="ECO:0007669"/>
    <property type="project" value="UniProtKB-KW"/>
</dbReference>
<accession>A0A2T7PYP9</accession>
<evidence type="ECO:0000256" key="8">
    <source>
        <dbReference type="ARBA" id="ARBA00023224"/>
    </source>
</evidence>
<keyword evidence="4 10" id="KW-1133">Transmembrane helix</keyword>
<feature type="transmembrane region" description="Helical" evidence="10">
    <location>
        <begin position="53"/>
        <end position="75"/>
    </location>
</feature>
<feature type="transmembrane region" description="Helical" evidence="10">
    <location>
        <begin position="234"/>
        <end position="253"/>
    </location>
</feature>
<sequence length="347" mass="38845">MSVLPGGESSASQTMFFVAVALALGAFMVAGNTFTVVSVLVFPKLRTLPNMYVVSLATTDALVGLLQVYVAVYYIPTVRTWFDSTEAACTSMLSWGYTTVVCSGLNMCLIAFDRYLYIAKPFFYVRVISKKRIAMVIVAAWFLAVCYGSITMYHNLFQTARICTIHKVVPLVLRSFSSSGLFFLCCCITAVIYAKLAALTLRHKRAIALLTASDSAFNRRPQNSHPFSKSSLRAMKLFFVVFGLLVACWSPYFTVELVSAFCDFPGYELAYKVTLFLGFFNSGINIFVYPYFDKEFRRAYRSLLCRCCDRVNTLRVKSSGPDAVLGMNLQDGQNEEVRPPRVSMLRI</sequence>
<reference evidence="12 13" key="1">
    <citation type="submission" date="2018-04" db="EMBL/GenBank/DDBJ databases">
        <title>The genome of golden apple snail Pomacea canaliculata provides insight into stress tolerance and invasive adaptation.</title>
        <authorList>
            <person name="Liu C."/>
            <person name="Liu B."/>
            <person name="Ren Y."/>
            <person name="Zhang Y."/>
            <person name="Wang H."/>
            <person name="Li S."/>
            <person name="Jiang F."/>
            <person name="Yin L."/>
            <person name="Zhang G."/>
            <person name="Qian W."/>
            <person name="Fan W."/>
        </authorList>
    </citation>
    <scope>NUCLEOTIDE SEQUENCE [LARGE SCALE GENOMIC DNA]</scope>
    <source>
        <strain evidence="12">SZHN2017</strain>
        <tissue evidence="12">Muscle</tissue>
    </source>
</reference>
<keyword evidence="8 9" id="KW-0807">Transducer</keyword>
<organism evidence="12 13">
    <name type="scientific">Pomacea canaliculata</name>
    <name type="common">Golden apple snail</name>
    <dbReference type="NCBI Taxonomy" id="400727"/>
    <lineage>
        <taxon>Eukaryota</taxon>
        <taxon>Metazoa</taxon>
        <taxon>Spiralia</taxon>
        <taxon>Lophotrochozoa</taxon>
        <taxon>Mollusca</taxon>
        <taxon>Gastropoda</taxon>
        <taxon>Caenogastropoda</taxon>
        <taxon>Architaenioglossa</taxon>
        <taxon>Ampullarioidea</taxon>
        <taxon>Ampullariidae</taxon>
        <taxon>Pomacea</taxon>
    </lineage>
</organism>
<feature type="transmembrane region" description="Helical" evidence="10">
    <location>
        <begin position="176"/>
        <end position="196"/>
    </location>
</feature>
<feature type="transmembrane region" description="Helical" evidence="10">
    <location>
        <begin position="95"/>
        <end position="112"/>
    </location>
</feature>
<dbReference type="GO" id="GO:0005886">
    <property type="term" value="C:plasma membrane"/>
    <property type="evidence" value="ECO:0007669"/>
    <property type="project" value="UniProtKB-SubCell"/>
</dbReference>
<dbReference type="InterPro" id="IPR017452">
    <property type="entry name" value="GPCR_Rhodpsn_7TM"/>
</dbReference>
<evidence type="ECO:0000256" key="6">
    <source>
        <dbReference type="ARBA" id="ARBA00023136"/>
    </source>
</evidence>
<keyword evidence="13" id="KW-1185">Reference proteome</keyword>
<dbReference type="Gene3D" id="1.20.1070.10">
    <property type="entry name" value="Rhodopsin 7-helix transmembrane proteins"/>
    <property type="match status" value="1"/>
</dbReference>
<feature type="domain" description="G-protein coupled receptors family 1 profile" evidence="11">
    <location>
        <begin position="31"/>
        <end position="289"/>
    </location>
</feature>
<dbReference type="PROSITE" id="PS50262">
    <property type="entry name" value="G_PROTEIN_RECEP_F1_2"/>
    <property type="match status" value="1"/>
</dbReference>
<comment type="caution">
    <text evidence="12">The sequence shown here is derived from an EMBL/GenBank/DDBJ whole genome shotgun (WGS) entry which is preliminary data.</text>
</comment>
<keyword evidence="6 10" id="KW-0472">Membrane</keyword>
<keyword evidence="5 9" id="KW-0297">G-protein coupled receptor</keyword>
<feature type="transmembrane region" description="Helical" evidence="10">
    <location>
        <begin position="133"/>
        <end position="156"/>
    </location>
</feature>
<dbReference type="PANTHER" id="PTHR24249:SF372">
    <property type="entry name" value="G-PROTEIN COUPLED RECEPTORS FAMILY 1 PROFILE DOMAIN-CONTAINING PROTEIN"/>
    <property type="match status" value="1"/>
</dbReference>
<dbReference type="InterPro" id="IPR000276">
    <property type="entry name" value="GPCR_Rhodpsn"/>
</dbReference>
<evidence type="ECO:0000259" key="11">
    <source>
        <dbReference type="PROSITE" id="PS50262"/>
    </source>
</evidence>
<gene>
    <name evidence="12" type="ORF">C0Q70_01172</name>
</gene>
<keyword evidence="2" id="KW-1003">Cell membrane</keyword>
<dbReference type="OrthoDB" id="6101402at2759"/>
<evidence type="ECO:0000256" key="7">
    <source>
        <dbReference type="ARBA" id="ARBA00023170"/>
    </source>
</evidence>
<evidence type="ECO:0000256" key="4">
    <source>
        <dbReference type="ARBA" id="ARBA00022989"/>
    </source>
</evidence>
<dbReference type="OMA" id="ARICTIH"/>
<dbReference type="PANTHER" id="PTHR24249">
    <property type="entry name" value="HISTAMINE RECEPTOR-RELATED G-PROTEIN COUPLED RECEPTOR"/>
    <property type="match status" value="1"/>
</dbReference>
<evidence type="ECO:0000313" key="13">
    <source>
        <dbReference type="Proteomes" id="UP000245119"/>
    </source>
</evidence>
<comment type="subcellular location">
    <subcellularLocation>
        <location evidence="1">Cell membrane</location>
        <topology evidence="1">Multi-pass membrane protein</topology>
    </subcellularLocation>
</comment>